<dbReference type="Gene3D" id="1.10.260.40">
    <property type="entry name" value="lambda repressor-like DNA-binding domains"/>
    <property type="match status" value="1"/>
</dbReference>
<dbReference type="RefSeq" id="WP_049788921.1">
    <property type="nucleotide sequence ID" value="NZ_PYOC01000002.1"/>
</dbReference>
<sequence>MTTSNHIEGTNMQRFITDRKALAQRIRVARECRELTQVRMAKYLGLARQTYLDIETGKTEPKAGTLLAIAQILKTDYRFLLTGEKYNGGIPLTVDDVNQYFARNCGDIHLQVTLN</sequence>
<dbReference type="Proteomes" id="UP000241803">
    <property type="component" value="Unassembled WGS sequence"/>
</dbReference>
<comment type="caution">
    <text evidence="3">The sequence shown here is derived from an EMBL/GenBank/DDBJ whole genome shotgun (WGS) entry which is preliminary data.</text>
</comment>
<protein>
    <submittedName>
        <fullName evidence="3">XRE family transcriptional regulator</fullName>
    </submittedName>
</protein>
<reference evidence="3 4" key="1">
    <citation type="submission" date="2018-03" db="EMBL/GenBank/DDBJ databases">
        <title>Whole genome sequencing of Histamine producing bacteria.</title>
        <authorList>
            <person name="Butler K."/>
        </authorList>
    </citation>
    <scope>NUCLEOTIDE SEQUENCE [LARGE SCALE GENOMIC DNA]</scope>
    <source>
        <strain evidence="3 4">ATCC 19614</strain>
    </source>
</reference>
<accession>A0A2T3LAM9</accession>
<dbReference type="EMBL" id="PYOC01000002">
    <property type="protein sequence ID" value="PSV48354.1"/>
    <property type="molecule type" value="Genomic_DNA"/>
</dbReference>
<dbReference type="InterPro" id="IPR010982">
    <property type="entry name" value="Lambda_DNA-bd_dom_sf"/>
</dbReference>
<keyword evidence="1" id="KW-0238">DNA-binding</keyword>
<dbReference type="PANTHER" id="PTHR46558:SF14">
    <property type="entry name" value="HTH-TYPE TRANSCRIPTIONAL REGULATOR ANSR"/>
    <property type="match status" value="1"/>
</dbReference>
<dbReference type="InterPro" id="IPR001387">
    <property type="entry name" value="Cro/C1-type_HTH"/>
</dbReference>
<evidence type="ECO:0000313" key="4">
    <source>
        <dbReference type="Proteomes" id="UP000241803"/>
    </source>
</evidence>
<dbReference type="CDD" id="cd00093">
    <property type="entry name" value="HTH_XRE"/>
    <property type="match status" value="1"/>
</dbReference>
<evidence type="ECO:0000313" key="3">
    <source>
        <dbReference type="EMBL" id="PSV48354.1"/>
    </source>
</evidence>
<dbReference type="SUPFAM" id="SSF47413">
    <property type="entry name" value="lambda repressor-like DNA-binding domains"/>
    <property type="match status" value="1"/>
</dbReference>
<name>A0A2T3LAM9_9GAMM</name>
<proteinExistence type="predicted"/>
<dbReference type="Pfam" id="PF01381">
    <property type="entry name" value="HTH_3"/>
    <property type="match status" value="1"/>
</dbReference>
<dbReference type="PANTHER" id="PTHR46558">
    <property type="entry name" value="TRACRIPTIONAL REGULATORY PROTEIN-RELATED-RELATED"/>
    <property type="match status" value="1"/>
</dbReference>
<dbReference type="AlphaFoldDB" id="A0A2T3LAM9"/>
<feature type="domain" description="HTH cro/C1-type" evidence="2">
    <location>
        <begin position="26"/>
        <end position="80"/>
    </location>
</feature>
<evidence type="ECO:0000256" key="1">
    <source>
        <dbReference type="ARBA" id="ARBA00023125"/>
    </source>
</evidence>
<evidence type="ECO:0000259" key="2">
    <source>
        <dbReference type="PROSITE" id="PS50943"/>
    </source>
</evidence>
<dbReference type="PROSITE" id="PS50943">
    <property type="entry name" value="HTH_CROC1"/>
    <property type="match status" value="1"/>
</dbReference>
<gene>
    <name evidence="3" type="ORF">C9J47_07460</name>
</gene>
<keyword evidence="4" id="KW-1185">Reference proteome</keyword>
<dbReference type="SMART" id="SM00530">
    <property type="entry name" value="HTH_XRE"/>
    <property type="match status" value="1"/>
</dbReference>
<dbReference type="GO" id="GO:0003677">
    <property type="term" value="F:DNA binding"/>
    <property type="evidence" value="ECO:0007669"/>
    <property type="project" value="UniProtKB-KW"/>
</dbReference>
<organism evidence="3 4">
    <name type="scientific">Photobacterium indicum</name>
    <dbReference type="NCBI Taxonomy" id="81447"/>
    <lineage>
        <taxon>Bacteria</taxon>
        <taxon>Pseudomonadati</taxon>
        <taxon>Pseudomonadota</taxon>
        <taxon>Gammaproteobacteria</taxon>
        <taxon>Vibrionales</taxon>
        <taxon>Vibrionaceae</taxon>
        <taxon>Photobacterium</taxon>
    </lineage>
</organism>